<dbReference type="SUPFAM" id="SSF53187">
    <property type="entry name" value="Zn-dependent exopeptidases"/>
    <property type="match status" value="1"/>
</dbReference>
<evidence type="ECO:0000313" key="7">
    <source>
        <dbReference type="Proteomes" id="UP000006671"/>
    </source>
</evidence>
<evidence type="ECO:0000259" key="5">
    <source>
        <dbReference type="PROSITE" id="PS00631"/>
    </source>
</evidence>
<dbReference type="CDD" id="cd00433">
    <property type="entry name" value="Peptidase_M17"/>
    <property type="match status" value="1"/>
</dbReference>
<evidence type="ECO:0000256" key="2">
    <source>
        <dbReference type="ARBA" id="ARBA00022438"/>
    </source>
</evidence>
<dbReference type="STRING" id="5762.D2V1Z3"/>
<dbReference type="InParanoid" id="D2V1Z3"/>
<dbReference type="PANTHER" id="PTHR11963:SF23">
    <property type="entry name" value="CYTOSOL AMINOPEPTIDASE"/>
    <property type="match status" value="1"/>
</dbReference>
<evidence type="ECO:0000256" key="1">
    <source>
        <dbReference type="ARBA" id="ARBA00009528"/>
    </source>
</evidence>
<dbReference type="Gene3D" id="3.40.220.10">
    <property type="entry name" value="Leucine Aminopeptidase, subunit E, domain 1"/>
    <property type="match status" value="1"/>
</dbReference>
<dbReference type="GO" id="GO:0006508">
    <property type="term" value="P:proteolysis"/>
    <property type="evidence" value="ECO:0007669"/>
    <property type="project" value="UniProtKB-KW"/>
</dbReference>
<keyword evidence="3" id="KW-0645">Protease</keyword>
<reference evidence="6 7" key="1">
    <citation type="journal article" date="2010" name="Cell">
        <title>The genome of Naegleria gruberi illuminates early eukaryotic versatility.</title>
        <authorList>
            <person name="Fritz-Laylin L.K."/>
            <person name="Prochnik S.E."/>
            <person name="Ginger M.L."/>
            <person name="Dacks J.B."/>
            <person name="Carpenter M.L."/>
            <person name="Field M.C."/>
            <person name="Kuo A."/>
            <person name="Paredez A."/>
            <person name="Chapman J."/>
            <person name="Pham J."/>
            <person name="Shu S."/>
            <person name="Neupane R."/>
            <person name="Cipriano M."/>
            <person name="Mancuso J."/>
            <person name="Tu H."/>
            <person name="Salamov A."/>
            <person name="Lindquist E."/>
            <person name="Shapiro H."/>
            <person name="Lucas S."/>
            <person name="Grigoriev I.V."/>
            <person name="Cande W.Z."/>
            <person name="Fulton C."/>
            <person name="Rokhsar D.S."/>
            <person name="Dawson S.C."/>
        </authorList>
    </citation>
    <scope>NUCLEOTIDE SEQUENCE [LARGE SCALE GENOMIC DNA]</scope>
    <source>
        <strain evidence="6 7">NEG-M</strain>
    </source>
</reference>
<dbReference type="PRINTS" id="PR00481">
    <property type="entry name" value="LAMNOPPTDASE"/>
</dbReference>
<keyword evidence="7" id="KW-1185">Reference proteome</keyword>
<dbReference type="AlphaFoldDB" id="D2V1Z3"/>
<keyword evidence="4" id="KW-0378">Hydrolase</keyword>
<sequence length="558" mass="61962">MSKQLVRNVLLQTSKRSFHTSAQLKKDYILGVYKDGSFSPSAYNLLSEQFLSSPFFTKKDWKEGKISLIDCGMFFDGNKCSIAKNEITTDDRIVFVGLGEKDVSTKKISYKKKLFKEQFGQHEIVDINQPSVRDLAQKAVQALLSDVKKPKEEKSEKSEEEENDSTLEVFIDDLTNGQEAVEGLKLGSWKFIKLSKKTASKTLNQLSEGKVNVSSNIEKEVIDRAIIYSDAQNFSAYLSELPANYLTPKLFCKTVTEKFQTELGDLLSKENSPLTIKEHDKKWCEEMKMGSFLGVSQGSAEEPRVLEITFMNNPKDNTNFDIIYVGKGITFDSGGISIKPAAGMKDMKGDMSGAGSVMATMLAVCKLNLPVNIKCIAMLCENMPSSTAYKPGDVITARNGKTIEVDNTDAEGRLALADGLCYASEFKPNHLIDVATLTGACVVALGTKLTGCYTSTNDMWKRFEKSGINTKDYMWRMPFMPTEYEKQNESNVAHVKNSGGRNAGSITACCFLSEFVDFEKVPNYAHLDIAGTNSDAKGIHNGRPTRALIEYVRLLQEE</sequence>
<dbReference type="PANTHER" id="PTHR11963">
    <property type="entry name" value="LEUCINE AMINOPEPTIDASE-RELATED"/>
    <property type="match status" value="1"/>
</dbReference>
<proteinExistence type="inferred from homology"/>
<dbReference type="Gene3D" id="3.40.630.10">
    <property type="entry name" value="Zn peptidases"/>
    <property type="match status" value="1"/>
</dbReference>
<evidence type="ECO:0000256" key="4">
    <source>
        <dbReference type="ARBA" id="ARBA00022801"/>
    </source>
</evidence>
<keyword evidence="2 6" id="KW-0031">Aminopeptidase</keyword>
<dbReference type="GO" id="GO:0005737">
    <property type="term" value="C:cytoplasm"/>
    <property type="evidence" value="ECO:0007669"/>
    <property type="project" value="InterPro"/>
</dbReference>
<accession>D2V1Z3</accession>
<evidence type="ECO:0000256" key="3">
    <source>
        <dbReference type="ARBA" id="ARBA00022670"/>
    </source>
</evidence>
<name>D2V1Z3_NAEGR</name>
<protein>
    <submittedName>
        <fullName evidence="6">Leucine aminopeptidase</fullName>
    </submittedName>
</protein>
<dbReference type="GeneID" id="8852614"/>
<dbReference type="Pfam" id="PF00883">
    <property type="entry name" value="Peptidase_M17"/>
    <property type="match status" value="1"/>
</dbReference>
<dbReference type="OrthoDB" id="412814at2759"/>
<gene>
    <name evidence="6" type="ORF">NAEGRDRAFT_78195</name>
</gene>
<dbReference type="FunCoup" id="D2V1Z3">
    <property type="interactions" value="302"/>
</dbReference>
<dbReference type="InterPro" id="IPR000819">
    <property type="entry name" value="Peptidase_M17_C"/>
</dbReference>
<dbReference type="KEGG" id="ngr:NAEGRDRAFT_78195"/>
<dbReference type="VEuPathDB" id="AmoebaDB:NAEGRDRAFT_78195"/>
<dbReference type="InterPro" id="IPR043472">
    <property type="entry name" value="Macro_dom-like"/>
</dbReference>
<dbReference type="GO" id="GO:0070006">
    <property type="term" value="F:metalloaminopeptidase activity"/>
    <property type="evidence" value="ECO:0007669"/>
    <property type="project" value="InterPro"/>
</dbReference>
<dbReference type="Proteomes" id="UP000006671">
    <property type="component" value="Unassembled WGS sequence"/>
</dbReference>
<dbReference type="GO" id="GO:0030145">
    <property type="term" value="F:manganese ion binding"/>
    <property type="evidence" value="ECO:0007669"/>
    <property type="project" value="InterPro"/>
</dbReference>
<dbReference type="PROSITE" id="PS00631">
    <property type="entry name" value="CYTOSOL_AP"/>
    <property type="match status" value="1"/>
</dbReference>
<dbReference type="EMBL" id="GG738848">
    <property type="protein sequence ID" value="EFC49245.1"/>
    <property type="molecule type" value="Genomic_DNA"/>
</dbReference>
<dbReference type="eggNOG" id="KOG2597">
    <property type="taxonomic scope" value="Eukaryota"/>
</dbReference>
<dbReference type="RefSeq" id="XP_002681989.1">
    <property type="nucleotide sequence ID" value="XM_002681943.1"/>
</dbReference>
<comment type="similarity">
    <text evidence="1">Belongs to the peptidase M17 family.</text>
</comment>
<feature type="domain" description="Cytosol aminopeptidase" evidence="5">
    <location>
        <begin position="407"/>
        <end position="414"/>
    </location>
</feature>
<dbReference type="InterPro" id="IPR011356">
    <property type="entry name" value="Leucine_aapep/pepB"/>
</dbReference>
<evidence type="ECO:0000313" key="6">
    <source>
        <dbReference type="EMBL" id="EFC49245.1"/>
    </source>
</evidence>
<organism evidence="7">
    <name type="scientific">Naegleria gruberi</name>
    <name type="common">Amoeba</name>
    <dbReference type="NCBI Taxonomy" id="5762"/>
    <lineage>
        <taxon>Eukaryota</taxon>
        <taxon>Discoba</taxon>
        <taxon>Heterolobosea</taxon>
        <taxon>Tetramitia</taxon>
        <taxon>Eutetramitia</taxon>
        <taxon>Vahlkampfiidae</taxon>
        <taxon>Naegleria</taxon>
    </lineage>
</organism>